<dbReference type="RefSeq" id="XP_002418760.1">
    <property type="nucleotide sequence ID" value="XM_002418715.1"/>
</dbReference>
<dbReference type="PANTHER" id="PTHR42886:SF23">
    <property type="entry name" value="1-ACYLGLYCEROL-3-PHOSPHATE O-ACYLTRANSFERASE ICT1-RELATED"/>
    <property type="match status" value="1"/>
</dbReference>
<sequence length="528" mass="61747">MTSLVRDSIATMTGPRSESADGSTLTSDPNSSIESTTSTPTSSTTSINSIPILKSVQDWWSSPRSLMYESKEEESDQIKQDRLRNRNIEYELFRTLLPSDIHIYPPQEYDNDDKHDDKDDDDVNEEYLITGKLIDVKLDDGNFIHEFYLENKTTTSKEQEQHIVVIHGYMAAMGYFIKNIEDLIRIPGIKLHLIDLPGFGNSSRPKFPKEFIIEPFDSLSEKINQILQIENWFIDKIENWRINRNINQFKLIGHSMGAYLACCYLMKYNNNNNNNKLLVSDVILVSPMGTESNEFSLINDKRFQFNLYNDPFKELQFNNNNNNDKDNDNNNIIINEELTNIWTKLGKPKFPKNWLLKKLWLKNKSPFEFLQNFGPFYSKILSYWSFQRFKNFEIDTNKDTIELILKLHNYSYSIFNQFQGSGEIAITKLITPEILAKLPLADRGLIDFFVDNKINNMWIYGDNDWMNKNGGEYIYQQINDKIKNQNGDHNNDNDKISRFEIVEKAGHHIYLDNPKIFNQLVIDFFKLV</sequence>
<dbReference type="GO" id="GO:0006654">
    <property type="term" value="P:phosphatidic acid biosynthetic process"/>
    <property type="evidence" value="ECO:0007669"/>
    <property type="project" value="TreeGrafter"/>
</dbReference>
<organism evidence="4 5">
    <name type="scientific">Candida dubliniensis (strain CD36 / ATCC MYA-646 / CBS 7987 / NCPF 3949 / NRRL Y-17841)</name>
    <name type="common">Yeast</name>
    <dbReference type="NCBI Taxonomy" id="573826"/>
    <lineage>
        <taxon>Eukaryota</taxon>
        <taxon>Fungi</taxon>
        <taxon>Dikarya</taxon>
        <taxon>Ascomycota</taxon>
        <taxon>Saccharomycotina</taxon>
        <taxon>Pichiomycetes</taxon>
        <taxon>Debaryomycetaceae</taxon>
        <taxon>Candida/Lodderomyces clade</taxon>
        <taxon>Candida</taxon>
    </lineage>
</organism>
<dbReference type="ESTHER" id="candc-b9wce3">
    <property type="family name" value="CGI-58_ABHD5_ABHD4"/>
</dbReference>
<reference evidence="4 5" key="1">
    <citation type="journal article" date="2009" name="Genome Res.">
        <title>Comparative genomics of the fungal pathogens Candida dubliniensis and Candida albicans.</title>
        <authorList>
            <person name="Jackson A.P."/>
            <person name="Gamble J.A."/>
            <person name="Yeomans T."/>
            <person name="Moran G.P."/>
            <person name="Saunders D."/>
            <person name="Harris D."/>
            <person name="Aslett M."/>
            <person name="Barrell J.F."/>
            <person name="Butler G."/>
            <person name="Citiulo F."/>
            <person name="Coleman D.C."/>
            <person name="de Groot P.W.J."/>
            <person name="Goodwin T.J."/>
            <person name="Quail M.A."/>
            <person name="McQuillan J."/>
            <person name="Munro C.A."/>
            <person name="Pain A."/>
            <person name="Poulter R.T."/>
            <person name="Rajandream M.A."/>
            <person name="Renauld H."/>
            <person name="Spiering M.J."/>
            <person name="Tivey A."/>
            <person name="Gow N.A.R."/>
            <person name="Barrell B."/>
            <person name="Sullivan D.J."/>
            <person name="Berriman M."/>
        </authorList>
    </citation>
    <scope>NUCLEOTIDE SEQUENCE [LARGE SCALE GENOMIC DNA]</scope>
    <source>
        <strain evidence="5">CD36 / ATCC MYA-646 / CBS 7987 / NCPF 3949 / NRRL Y-17841</strain>
    </source>
</reference>
<dbReference type="GO" id="GO:0035965">
    <property type="term" value="P:cardiolipin acyl-chain remodeling"/>
    <property type="evidence" value="ECO:0007669"/>
    <property type="project" value="TreeGrafter"/>
</dbReference>
<name>B9WCE3_CANDC</name>
<keyword evidence="5" id="KW-1185">Reference proteome</keyword>
<evidence type="ECO:0000313" key="3">
    <source>
        <dbReference type="CGD" id="CAL0000164650"/>
    </source>
</evidence>
<dbReference type="HOGENOM" id="CLU_017361_3_1_1"/>
<dbReference type="OrthoDB" id="7457040at2759"/>
<dbReference type="GO" id="GO:0004623">
    <property type="term" value="F:phospholipase A2 activity"/>
    <property type="evidence" value="ECO:0007669"/>
    <property type="project" value="TreeGrafter"/>
</dbReference>
<feature type="domain" description="AB hydrolase-1" evidence="2">
    <location>
        <begin position="162"/>
        <end position="514"/>
    </location>
</feature>
<dbReference type="VEuPathDB" id="FungiDB:CD36_22860"/>
<dbReference type="CGD" id="CAL0000164650">
    <property type="gene designation" value="Cd36_22860"/>
</dbReference>
<dbReference type="SUPFAM" id="SSF53474">
    <property type="entry name" value="alpha/beta-Hydrolases"/>
    <property type="match status" value="1"/>
</dbReference>
<dbReference type="Gene3D" id="3.40.50.1820">
    <property type="entry name" value="alpha/beta hydrolase"/>
    <property type="match status" value="1"/>
</dbReference>
<gene>
    <name evidence="3" type="ordered locus">Cd36_22860</name>
    <name evidence="4" type="ORF">CD36_22860</name>
</gene>
<dbReference type="GO" id="GO:0055088">
    <property type="term" value="P:lipid homeostasis"/>
    <property type="evidence" value="ECO:0007669"/>
    <property type="project" value="TreeGrafter"/>
</dbReference>
<dbReference type="EMBL" id="FM992689">
    <property type="protein sequence ID" value="CAX44065.1"/>
    <property type="molecule type" value="Genomic_DNA"/>
</dbReference>
<dbReference type="eggNOG" id="KOG4409">
    <property type="taxonomic scope" value="Eukaryota"/>
</dbReference>
<dbReference type="PANTHER" id="PTHR42886">
    <property type="entry name" value="RE40534P-RELATED"/>
    <property type="match status" value="1"/>
</dbReference>
<accession>B9WCE3</accession>
<dbReference type="InterPro" id="IPR000073">
    <property type="entry name" value="AB_hydrolase_1"/>
</dbReference>
<feature type="region of interest" description="Disordered" evidence="1">
    <location>
        <begin position="1"/>
        <end position="46"/>
    </location>
</feature>
<dbReference type="Pfam" id="PF00561">
    <property type="entry name" value="Abhydrolase_1"/>
    <property type="match status" value="1"/>
</dbReference>
<proteinExistence type="predicted"/>
<dbReference type="KEGG" id="cdu:CD36_22860"/>
<dbReference type="GO" id="GO:0042171">
    <property type="term" value="F:lysophosphatidic acid acyltransferase activity"/>
    <property type="evidence" value="ECO:0007669"/>
    <property type="project" value="TreeGrafter"/>
</dbReference>
<evidence type="ECO:0000259" key="2">
    <source>
        <dbReference type="Pfam" id="PF00561"/>
    </source>
</evidence>
<feature type="compositionally biased region" description="Polar residues" evidence="1">
    <location>
        <begin position="1"/>
        <end position="28"/>
    </location>
</feature>
<feature type="compositionally biased region" description="Low complexity" evidence="1">
    <location>
        <begin position="29"/>
        <end position="46"/>
    </location>
</feature>
<dbReference type="Proteomes" id="UP000002605">
    <property type="component" value="Chromosome 2"/>
</dbReference>
<evidence type="ECO:0000256" key="1">
    <source>
        <dbReference type="SAM" id="MobiDB-lite"/>
    </source>
</evidence>
<evidence type="ECO:0000313" key="5">
    <source>
        <dbReference type="Proteomes" id="UP000002605"/>
    </source>
</evidence>
<dbReference type="GO" id="GO:0005743">
    <property type="term" value="C:mitochondrial inner membrane"/>
    <property type="evidence" value="ECO:0007669"/>
    <property type="project" value="TreeGrafter"/>
</dbReference>
<evidence type="ECO:0000313" key="4">
    <source>
        <dbReference type="EMBL" id="CAX44065.1"/>
    </source>
</evidence>
<dbReference type="AlphaFoldDB" id="B9WCE3"/>
<dbReference type="GeneID" id="8046299"/>
<dbReference type="InterPro" id="IPR029058">
    <property type="entry name" value="AB_hydrolase_fold"/>
</dbReference>
<protein>
    <recommendedName>
        <fullName evidence="2">AB hydrolase-1 domain-containing protein</fullName>
    </recommendedName>
</protein>